<dbReference type="SMART" id="SM00956">
    <property type="entry name" value="RQC"/>
    <property type="match status" value="1"/>
</dbReference>
<evidence type="ECO:0000256" key="11">
    <source>
        <dbReference type="ARBA" id="ARBA00023125"/>
    </source>
</evidence>
<keyword evidence="10" id="KW-0067">ATP-binding</keyword>
<evidence type="ECO:0000256" key="13">
    <source>
        <dbReference type="ARBA" id="ARBA00023204"/>
    </source>
</evidence>
<dbReference type="GO" id="GO:0016787">
    <property type="term" value="F:hydrolase activity"/>
    <property type="evidence" value="ECO:0007669"/>
    <property type="project" value="UniProtKB-KW"/>
</dbReference>
<feature type="domain" description="HRDC" evidence="17">
    <location>
        <begin position="523"/>
        <end position="603"/>
    </location>
</feature>
<dbReference type="PANTHER" id="PTHR13710">
    <property type="entry name" value="DNA HELICASE RECQ FAMILY MEMBER"/>
    <property type="match status" value="1"/>
</dbReference>
<dbReference type="CDD" id="cd17920">
    <property type="entry name" value="DEXHc_RecQ"/>
    <property type="match status" value="1"/>
</dbReference>
<evidence type="ECO:0000256" key="10">
    <source>
        <dbReference type="ARBA" id="ARBA00022840"/>
    </source>
</evidence>
<evidence type="ECO:0000256" key="4">
    <source>
        <dbReference type="ARBA" id="ARBA00022723"/>
    </source>
</evidence>
<comment type="similarity">
    <text evidence="3">Belongs to the helicase family. RecQ subfamily.</text>
</comment>
<dbReference type="Gene3D" id="1.10.150.80">
    <property type="entry name" value="HRDC domain"/>
    <property type="match status" value="1"/>
</dbReference>
<dbReference type="Pfam" id="PF00271">
    <property type="entry name" value="Helicase_C"/>
    <property type="match status" value="1"/>
</dbReference>
<keyword evidence="7 20" id="KW-0378">Hydrolase</keyword>
<dbReference type="CDD" id="cd18794">
    <property type="entry name" value="SF2_C_RecQ"/>
    <property type="match status" value="1"/>
</dbReference>
<dbReference type="SMART" id="SM00341">
    <property type="entry name" value="HRDC"/>
    <property type="match status" value="1"/>
</dbReference>
<keyword evidence="8 20" id="KW-0347">Helicase</keyword>
<dbReference type="InterPro" id="IPR004589">
    <property type="entry name" value="DNA_helicase_ATP-dep_RecQ"/>
</dbReference>
<evidence type="ECO:0000313" key="21">
    <source>
        <dbReference type="Proteomes" id="UP000060487"/>
    </source>
</evidence>
<feature type="domain" description="Helicase ATP-binding" evidence="18">
    <location>
        <begin position="22"/>
        <end position="190"/>
    </location>
</feature>
<keyword evidence="6" id="KW-0227">DNA damage</keyword>
<dbReference type="InterPro" id="IPR001650">
    <property type="entry name" value="Helicase_C-like"/>
</dbReference>
<keyword evidence="13" id="KW-0234">DNA repair</keyword>
<dbReference type="SUPFAM" id="SSF52540">
    <property type="entry name" value="P-loop containing nucleoside triphosphate hydrolases"/>
    <property type="match status" value="1"/>
</dbReference>
<sequence length="608" mass="69436">MRNVLREHFGFHDFRENQEAIIKNILQKKDVFAVMPTGGGKSLCYQLPSKLLNGTVVVISPLISLMKDQVDAAMENGFSAAYLNSSLSVDEVYSIYRRIHAHSLELLYIAPERFAMTHFYETLRAVPIALFAIDEAHCISEWGHDFRPDYLSLSSIAMNFREVPIAAFTATATAQVQEDIIRKLGLRDPYVVRASFDRRNLFYRVEKKIDIEKQVMKFIREHASSPGIIYRATRDSTVTLSNYLTKNGVRALPYHAGLSAEERTKNQNAFSKDEVSVIAATIAFGMGIDKSNVRFVIHADLPKNIEGYYQETGRAGRDGEPSECVLYYSAGDAFKIRFFIDKIEEEQERATAEAKLTRMIRYASVNICRRRQLLDYLGEKYEPQNCGTCDVCVGAYELRDITEDAQIVMSAVSRTGQRYGRLHVTDVVLGKGTKRVLELKHDKVKTFGAGKHKDKDYWRAIFDELIVQELLVQEGDKYPVIKLTQHGTNVLFDNETVMANMRPEIKAEVIKKVSRTEAGSQFEDYDKALFECLRALRRRLADEQNVAPFIVFSDRTLHEMCRHYPTSINQLLNIAGVGQYKIDRYGDDFIEEIKAYLEQNPKMEPDIP</sequence>
<dbReference type="Pfam" id="PF00270">
    <property type="entry name" value="DEAD"/>
    <property type="match status" value="1"/>
</dbReference>
<evidence type="ECO:0000256" key="1">
    <source>
        <dbReference type="ARBA" id="ARBA00001946"/>
    </source>
</evidence>
<dbReference type="SMART" id="SM00487">
    <property type="entry name" value="DEXDc"/>
    <property type="match status" value="1"/>
</dbReference>
<dbReference type="RefSeq" id="WP_085052104.1">
    <property type="nucleotide sequence ID" value="NZ_LNQR01000056.1"/>
</dbReference>
<keyword evidence="5" id="KW-0547">Nucleotide-binding</keyword>
<dbReference type="Pfam" id="PF16124">
    <property type="entry name" value="RecQ_Zn_bind"/>
    <property type="match status" value="1"/>
</dbReference>
<dbReference type="InterPro" id="IPR011545">
    <property type="entry name" value="DEAD/DEAH_box_helicase_dom"/>
</dbReference>
<dbReference type="SUPFAM" id="SSF46785">
    <property type="entry name" value="Winged helix' DNA-binding domain"/>
    <property type="match status" value="1"/>
</dbReference>
<dbReference type="Gene3D" id="1.10.10.10">
    <property type="entry name" value="Winged helix-like DNA-binding domain superfamily/Winged helix DNA-binding domain"/>
    <property type="match status" value="1"/>
</dbReference>
<dbReference type="Pfam" id="PF09382">
    <property type="entry name" value="RQC"/>
    <property type="match status" value="1"/>
</dbReference>
<dbReference type="NCBIfam" id="TIGR01389">
    <property type="entry name" value="recQ"/>
    <property type="match status" value="1"/>
</dbReference>
<evidence type="ECO:0000256" key="9">
    <source>
        <dbReference type="ARBA" id="ARBA00022833"/>
    </source>
</evidence>
<evidence type="ECO:0000313" key="20">
    <source>
        <dbReference type="EMBL" id="KWT86758.1"/>
    </source>
</evidence>
<dbReference type="InterPro" id="IPR036388">
    <property type="entry name" value="WH-like_DNA-bd_sf"/>
</dbReference>
<evidence type="ECO:0000256" key="8">
    <source>
        <dbReference type="ARBA" id="ARBA00022806"/>
    </source>
</evidence>
<dbReference type="InterPro" id="IPR002121">
    <property type="entry name" value="HRDC_dom"/>
</dbReference>
<dbReference type="SMART" id="SM00490">
    <property type="entry name" value="HELICc"/>
    <property type="match status" value="1"/>
</dbReference>
<dbReference type="InterPro" id="IPR027417">
    <property type="entry name" value="P-loop_NTPase"/>
</dbReference>
<dbReference type="InterPro" id="IPR032284">
    <property type="entry name" value="RecQ_Zn-bd"/>
</dbReference>
<evidence type="ECO:0000256" key="3">
    <source>
        <dbReference type="ARBA" id="ARBA00005446"/>
    </source>
</evidence>
<evidence type="ECO:0000259" key="17">
    <source>
        <dbReference type="PROSITE" id="PS50967"/>
    </source>
</evidence>
<evidence type="ECO:0000256" key="15">
    <source>
        <dbReference type="ARBA" id="ARBA00034617"/>
    </source>
</evidence>
<proteinExistence type="inferred from homology"/>
<keyword evidence="21" id="KW-1185">Reference proteome</keyword>
<comment type="cofactor">
    <cofactor evidence="1">
        <name>Mg(2+)</name>
        <dbReference type="ChEBI" id="CHEBI:18420"/>
    </cofactor>
</comment>
<evidence type="ECO:0000259" key="18">
    <source>
        <dbReference type="PROSITE" id="PS51192"/>
    </source>
</evidence>
<feature type="domain" description="Helicase C-terminal" evidence="19">
    <location>
        <begin position="211"/>
        <end position="360"/>
    </location>
</feature>
<accession>A0ABR5SGU2</accession>
<dbReference type="InterPro" id="IPR018982">
    <property type="entry name" value="RQC_domain"/>
</dbReference>
<evidence type="ECO:0000256" key="5">
    <source>
        <dbReference type="ARBA" id="ARBA00022741"/>
    </source>
</evidence>
<comment type="caution">
    <text evidence="20">The sequence shown here is derived from an EMBL/GenBank/DDBJ whole genome shotgun (WGS) entry which is preliminary data.</text>
</comment>
<dbReference type="Pfam" id="PF00570">
    <property type="entry name" value="HRDC"/>
    <property type="match status" value="1"/>
</dbReference>
<evidence type="ECO:0000256" key="6">
    <source>
        <dbReference type="ARBA" id="ARBA00022763"/>
    </source>
</evidence>
<dbReference type="InterPro" id="IPR010997">
    <property type="entry name" value="HRDC-like_sf"/>
</dbReference>
<evidence type="ECO:0000256" key="14">
    <source>
        <dbReference type="ARBA" id="ARBA00023235"/>
    </source>
</evidence>
<evidence type="ECO:0000256" key="2">
    <source>
        <dbReference type="ARBA" id="ARBA00001947"/>
    </source>
</evidence>
<evidence type="ECO:0000256" key="7">
    <source>
        <dbReference type="ARBA" id="ARBA00022801"/>
    </source>
</evidence>
<reference evidence="20 21" key="1">
    <citation type="submission" date="2015-11" db="EMBL/GenBank/DDBJ databases">
        <authorList>
            <person name="Lin W."/>
        </authorList>
    </citation>
    <scope>NUCLEOTIDE SEQUENCE [LARGE SCALE GENOMIC DNA]</scope>
    <source>
        <strain evidence="20 21">HCH-1</strain>
    </source>
</reference>
<organism evidence="20 21">
    <name type="scientific">Candidatus Magnetominusculus xianensis</name>
    <dbReference type="NCBI Taxonomy" id="1748249"/>
    <lineage>
        <taxon>Bacteria</taxon>
        <taxon>Pseudomonadati</taxon>
        <taxon>Nitrospirota</taxon>
        <taxon>Nitrospiria</taxon>
        <taxon>Nitrospirales</taxon>
        <taxon>Nitrospiraceae</taxon>
        <taxon>Candidatus Magnetominusculus</taxon>
    </lineage>
</organism>
<dbReference type="Gene3D" id="3.40.50.300">
    <property type="entry name" value="P-loop containing nucleotide triphosphate hydrolases"/>
    <property type="match status" value="2"/>
</dbReference>
<name>A0ABR5SGU2_9BACT</name>
<dbReference type="InterPro" id="IPR044876">
    <property type="entry name" value="HRDC_dom_sf"/>
</dbReference>
<dbReference type="PROSITE" id="PS51192">
    <property type="entry name" value="HELICASE_ATP_BIND_1"/>
    <property type="match status" value="1"/>
</dbReference>
<keyword evidence="11" id="KW-0238">DNA-binding</keyword>
<evidence type="ECO:0000259" key="19">
    <source>
        <dbReference type="PROSITE" id="PS51194"/>
    </source>
</evidence>
<dbReference type="SUPFAM" id="SSF47819">
    <property type="entry name" value="HRDC-like"/>
    <property type="match status" value="1"/>
</dbReference>
<dbReference type="InterPro" id="IPR014001">
    <property type="entry name" value="Helicase_ATP-bd"/>
</dbReference>
<keyword evidence="12" id="KW-0233">DNA recombination</keyword>
<dbReference type="PROSITE" id="PS50967">
    <property type="entry name" value="HRDC"/>
    <property type="match status" value="1"/>
</dbReference>
<dbReference type="EC" id="5.6.2.4" evidence="16"/>
<keyword evidence="9" id="KW-0862">Zinc</keyword>
<dbReference type="NCBIfam" id="TIGR00614">
    <property type="entry name" value="recQ_fam"/>
    <property type="match status" value="1"/>
</dbReference>
<comment type="cofactor">
    <cofactor evidence="2">
        <name>Zn(2+)</name>
        <dbReference type="ChEBI" id="CHEBI:29105"/>
    </cofactor>
</comment>
<gene>
    <name evidence="20" type="primary">recQ</name>
    <name evidence="20" type="ORF">ASN18_1481</name>
</gene>
<dbReference type="GO" id="GO:0003678">
    <property type="term" value="F:DNA helicase activity"/>
    <property type="evidence" value="ECO:0007669"/>
    <property type="project" value="UniProtKB-EC"/>
</dbReference>
<dbReference type="Proteomes" id="UP000060487">
    <property type="component" value="Unassembled WGS sequence"/>
</dbReference>
<protein>
    <recommendedName>
        <fullName evidence="16">DNA helicase RecQ</fullName>
        <ecNumber evidence="16">5.6.2.4</ecNumber>
    </recommendedName>
</protein>
<dbReference type="PROSITE" id="PS51194">
    <property type="entry name" value="HELICASE_CTER"/>
    <property type="match status" value="1"/>
</dbReference>
<comment type="catalytic activity">
    <reaction evidence="15">
        <text>Couples ATP hydrolysis with the unwinding of duplex DNA by translocating in the 3'-5' direction.</text>
        <dbReference type="EC" id="5.6.2.4"/>
    </reaction>
</comment>
<dbReference type="PANTHER" id="PTHR13710:SF105">
    <property type="entry name" value="ATP-DEPENDENT DNA HELICASE Q1"/>
    <property type="match status" value="1"/>
</dbReference>
<dbReference type="InterPro" id="IPR036390">
    <property type="entry name" value="WH_DNA-bd_sf"/>
</dbReference>
<evidence type="ECO:0000256" key="12">
    <source>
        <dbReference type="ARBA" id="ARBA00023172"/>
    </source>
</evidence>
<dbReference type="InterPro" id="IPR006293">
    <property type="entry name" value="DNA_helicase_ATP-dep_RecQ_bac"/>
</dbReference>
<keyword evidence="14" id="KW-0413">Isomerase</keyword>
<keyword evidence="4" id="KW-0479">Metal-binding</keyword>
<dbReference type="EMBL" id="LNQR01000056">
    <property type="protein sequence ID" value="KWT86758.1"/>
    <property type="molecule type" value="Genomic_DNA"/>
</dbReference>
<evidence type="ECO:0000256" key="16">
    <source>
        <dbReference type="NCBIfam" id="TIGR01389"/>
    </source>
</evidence>